<dbReference type="Proteomes" id="UP000014680">
    <property type="component" value="Unassembled WGS sequence"/>
</dbReference>
<keyword evidence="2" id="KW-1185">Reference proteome</keyword>
<dbReference type="RefSeq" id="XP_004254972.1">
    <property type="nucleotide sequence ID" value="XM_004254924.1"/>
</dbReference>
<organism evidence="1 2">
    <name type="scientific">Entamoeba invadens IP1</name>
    <dbReference type="NCBI Taxonomy" id="370355"/>
    <lineage>
        <taxon>Eukaryota</taxon>
        <taxon>Amoebozoa</taxon>
        <taxon>Evosea</taxon>
        <taxon>Archamoebae</taxon>
        <taxon>Mastigamoebida</taxon>
        <taxon>Entamoebidae</taxon>
        <taxon>Entamoeba</taxon>
    </lineage>
</organism>
<dbReference type="OrthoDB" id="26013at2759"/>
<dbReference type="EMBL" id="KB206756">
    <property type="protein sequence ID" value="ELP88201.1"/>
    <property type="molecule type" value="Genomic_DNA"/>
</dbReference>
<dbReference type="KEGG" id="eiv:EIN_224440"/>
<proteinExistence type="predicted"/>
<dbReference type="AlphaFoldDB" id="A0A0A1U2A2"/>
<name>A0A0A1U2A2_ENTIV</name>
<dbReference type="OMA" id="TSINWRN"/>
<dbReference type="VEuPathDB" id="AmoebaDB:EIN_224440"/>
<dbReference type="GeneID" id="14887312"/>
<reference evidence="1 2" key="1">
    <citation type="submission" date="2012-10" db="EMBL/GenBank/DDBJ databases">
        <authorList>
            <person name="Zafar N."/>
            <person name="Inman J."/>
            <person name="Hall N."/>
            <person name="Lorenzi H."/>
            <person name="Caler E."/>
        </authorList>
    </citation>
    <scope>NUCLEOTIDE SEQUENCE [LARGE SCALE GENOMIC DNA]</scope>
    <source>
        <strain evidence="1 2">IP1</strain>
    </source>
</reference>
<accession>A0A0A1U2A2</accession>
<evidence type="ECO:0000313" key="1">
    <source>
        <dbReference type="EMBL" id="ELP88201.1"/>
    </source>
</evidence>
<gene>
    <name evidence="1" type="ORF">EIN_224440</name>
</gene>
<protein>
    <submittedName>
        <fullName evidence="1">Uncharacterized protein</fullName>
    </submittedName>
</protein>
<sequence>MTSETIQSSECMSEEVVGDVMNPIAFCVEGTNLKGGLENLNTVILFIRYTVGNTHIKMRLTKGSPVVLNDITKRKITLYMTTKTQKIGEVILTDELVGFVSRKNYLITFDERFLYTNPQALQSTVSISFSCFTLLQIQDIPGIDFMLTKCLDFCARPDVFLSFKYQSPSQNLEIEIQSKLLLKPRPIFCPFFQTHPVTIKITQNATSLTSRLYSSVMTCHLSDYLRFQLVTIPPTPVKTVVLDQFLTSINWRNSVLTKRKTSFHILDFDEEGRVVIKEETTFPGYFVRIDSKLRLLEIWATSDLMGNWISVEEENKERIYETTIYEKSKQQKIVTQFTQYQFEATSVTKVCFGNEEMKSFSFQIYELEQFSESIVTPKQMFTVY</sequence>
<evidence type="ECO:0000313" key="2">
    <source>
        <dbReference type="Proteomes" id="UP000014680"/>
    </source>
</evidence>